<dbReference type="GO" id="GO:0046872">
    <property type="term" value="F:metal ion binding"/>
    <property type="evidence" value="ECO:0007669"/>
    <property type="project" value="UniProtKB-KW"/>
</dbReference>
<dbReference type="GO" id="GO:0020037">
    <property type="term" value="F:heme binding"/>
    <property type="evidence" value="ECO:0007669"/>
    <property type="project" value="InterPro"/>
</dbReference>
<dbReference type="Pfam" id="PF00034">
    <property type="entry name" value="Cytochrom_C"/>
    <property type="match status" value="1"/>
</dbReference>
<keyword evidence="3 4" id="KW-0408">Iron</keyword>
<dbReference type="EMBL" id="WVTD01000003">
    <property type="protein sequence ID" value="MYL97255.1"/>
    <property type="molecule type" value="Genomic_DNA"/>
</dbReference>
<dbReference type="InterPro" id="IPR036909">
    <property type="entry name" value="Cyt_c-like_dom_sf"/>
</dbReference>
<evidence type="ECO:0000259" key="6">
    <source>
        <dbReference type="PROSITE" id="PS51007"/>
    </source>
</evidence>
<dbReference type="Gene3D" id="1.10.760.10">
    <property type="entry name" value="Cytochrome c-like domain"/>
    <property type="match status" value="1"/>
</dbReference>
<keyword evidence="5" id="KW-0472">Membrane</keyword>
<evidence type="ECO:0000256" key="4">
    <source>
        <dbReference type="PROSITE-ProRule" id="PRU00433"/>
    </source>
</evidence>
<keyword evidence="8" id="KW-1185">Reference proteome</keyword>
<sequence>MTDRPVPAALRWLAALVALCVAAAAISGAVLYAQNLEQIRTHANAITGGDWKRGKTALRRYGCGGCHVIPRLAGANGQVGPDLTGISSRATLAGKLPNGPAAMRLWLMHPQHIDPGTGMPEQGIDEATARDISAYLYAH</sequence>
<organism evidence="7 8">
    <name type="scientific">Novosphingobium silvae</name>
    <dbReference type="NCBI Taxonomy" id="2692619"/>
    <lineage>
        <taxon>Bacteria</taxon>
        <taxon>Pseudomonadati</taxon>
        <taxon>Pseudomonadota</taxon>
        <taxon>Alphaproteobacteria</taxon>
        <taxon>Sphingomonadales</taxon>
        <taxon>Sphingomonadaceae</taxon>
        <taxon>Novosphingobium</taxon>
    </lineage>
</organism>
<dbReference type="InterPro" id="IPR009056">
    <property type="entry name" value="Cyt_c-like_dom"/>
</dbReference>
<evidence type="ECO:0000256" key="3">
    <source>
        <dbReference type="ARBA" id="ARBA00023004"/>
    </source>
</evidence>
<keyword evidence="5" id="KW-1133">Transmembrane helix</keyword>
<evidence type="ECO:0000313" key="8">
    <source>
        <dbReference type="Proteomes" id="UP000465810"/>
    </source>
</evidence>
<dbReference type="RefSeq" id="WP_160984993.1">
    <property type="nucleotide sequence ID" value="NZ_WVTD01000003.1"/>
</dbReference>
<evidence type="ECO:0000256" key="1">
    <source>
        <dbReference type="ARBA" id="ARBA00022617"/>
    </source>
</evidence>
<evidence type="ECO:0000256" key="2">
    <source>
        <dbReference type="ARBA" id="ARBA00022723"/>
    </source>
</evidence>
<gene>
    <name evidence="7" type="ORF">GR702_05645</name>
</gene>
<comment type="caution">
    <text evidence="7">The sequence shown here is derived from an EMBL/GenBank/DDBJ whole genome shotgun (WGS) entry which is preliminary data.</text>
</comment>
<keyword evidence="1 4" id="KW-0349">Heme</keyword>
<reference evidence="7 8" key="1">
    <citation type="submission" date="2019-12" db="EMBL/GenBank/DDBJ databases">
        <authorList>
            <person name="Feng G."/>
            <person name="Zhu H."/>
        </authorList>
    </citation>
    <scope>NUCLEOTIDE SEQUENCE [LARGE SCALE GENOMIC DNA]</scope>
    <source>
        <strain evidence="7 8">FGD1</strain>
    </source>
</reference>
<feature type="transmembrane region" description="Helical" evidence="5">
    <location>
        <begin position="12"/>
        <end position="33"/>
    </location>
</feature>
<dbReference type="PROSITE" id="PS51007">
    <property type="entry name" value="CYTC"/>
    <property type="match status" value="1"/>
</dbReference>
<dbReference type="SUPFAM" id="SSF46626">
    <property type="entry name" value="Cytochrome c"/>
    <property type="match status" value="1"/>
</dbReference>
<evidence type="ECO:0000256" key="5">
    <source>
        <dbReference type="SAM" id="Phobius"/>
    </source>
</evidence>
<keyword evidence="2 4" id="KW-0479">Metal-binding</keyword>
<proteinExistence type="predicted"/>
<dbReference type="Proteomes" id="UP000465810">
    <property type="component" value="Unassembled WGS sequence"/>
</dbReference>
<name>A0A7X4K6K0_9SPHN</name>
<feature type="domain" description="Cytochrome c" evidence="6">
    <location>
        <begin position="49"/>
        <end position="139"/>
    </location>
</feature>
<protein>
    <submittedName>
        <fullName evidence="7">C-type cytochrome</fullName>
    </submittedName>
</protein>
<dbReference type="GO" id="GO:0009055">
    <property type="term" value="F:electron transfer activity"/>
    <property type="evidence" value="ECO:0007669"/>
    <property type="project" value="InterPro"/>
</dbReference>
<keyword evidence="5" id="KW-0812">Transmembrane</keyword>
<accession>A0A7X4K6K0</accession>
<dbReference type="AlphaFoldDB" id="A0A7X4K6K0"/>
<evidence type="ECO:0000313" key="7">
    <source>
        <dbReference type="EMBL" id="MYL97255.1"/>
    </source>
</evidence>